<reference evidence="2 3" key="1">
    <citation type="submission" date="2024-06" db="EMBL/GenBank/DDBJ databases">
        <title>The Natural Products Discovery Center: Release of the First 8490 Sequenced Strains for Exploring Actinobacteria Biosynthetic Diversity.</title>
        <authorList>
            <person name="Kalkreuter E."/>
            <person name="Kautsar S.A."/>
            <person name="Yang D."/>
            <person name="Bader C.D."/>
            <person name="Teijaro C.N."/>
            <person name="Fluegel L."/>
            <person name="Davis C.M."/>
            <person name="Simpson J.R."/>
            <person name="Lauterbach L."/>
            <person name="Steele A.D."/>
            <person name="Gui C."/>
            <person name="Meng S."/>
            <person name="Li G."/>
            <person name="Viehrig K."/>
            <person name="Ye F."/>
            <person name="Su P."/>
            <person name="Kiefer A.F."/>
            <person name="Nichols A."/>
            <person name="Cepeda A.J."/>
            <person name="Yan W."/>
            <person name="Fan B."/>
            <person name="Jiang Y."/>
            <person name="Adhikari A."/>
            <person name="Zheng C.-J."/>
            <person name="Schuster L."/>
            <person name="Cowan T.M."/>
            <person name="Smanski M.J."/>
            <person name="Chevrette M.G."/>
            <person name="De Carvalho L.P.S."/>
            <person name="Shen B."/>
        </authorList>
    </citation>
    <scope>NUCLEOTIDE SEQUENCE [LARGE SCALE GENOMIC DNA]</scope>
    <source>
        <strain evidence="2 3">NPDC033843</strain>
    </source>
</reference>
<feature type="region of interest" description="Disordered" evidence="1">
    <location>
        <begin position="1"/>
        <end position="23"/>
    </location>
</feature>
<evidence type="ECO:0000256" key="1">
    <source>
        <dbReference type="SAM" id="MobiDB-lite"/>
    </source>
</evidence>
<feature type="compositionally biased region" description="Gly residues" evidence="1">
    <location>
        <begin position="1"/>
        <end position="10"/>
    </location>
</feature>
<comment type="caution">
    <text evidence="2">The sequence shown here is derived from an EMBL/GenBank/DDBJ whole genome shotgun (WGS) entry which is preliminary data.</text>
</comment>
<evidence type="ECO:0000313" key="3">
    <source>
        <dbReference type="Proteomes" id="UP001550739"/>
    </source>
</evidence>
<organism evidence="2 3">
    <name type="scientific">Streptomyces sp. 900129855</name>
    <dbReference type="NCBI Taxonomy" id="3155129"/>
    <lineage>
        <taxon>Bacteria</taxon>
        <taxon>Bacillati</taxon>
        <taxon>Actinomycetota</taxon>
        <taxon>Actinomycetes</taxon>
        <taxon>Kitasatosporales</taxon>
        <taxon>Streptomycetaceae</taxon>
        <taxon>Streptomyces</taxon>
    </lineage>
</organism>
<dbReference type="EMBL" id="JBEZVE010000012">
    <property type="protein sequence ID" value="MEU3783402.1"/>
    <property type="molecule type" value="Genomic_DNA"/>
</dbReference>
<dbReference type="RefSeq" id="WP_361704561.1">
    <property type="nucleotide sequence ID" value="NZ_JBEZVE010000012.1"/>
</dbReference>
<protein>
    <submittedName>
        <fullName evidence="2">Uncharacterized protein</fullName>
    </submittedName>
</protein>
<keyword evidence="3" id="KW-1185">Reference proteome</keyword>
<gene>
    <name evidence="2" type="ORF">AB0E89_23120</name>
</gene>
<sequence length="140" mass="15653">MGDGLAGAAGGPDRRSRRRGKRLSADPGLRAELELCDRWGIPHSRFLGGDGRWTDLDRAKALAWRTWQHSLCPECRTRENDWDAAKGGDPHAYVADTVRCRGCEAIEQERDQVPDGRPGYGVKIQLLSRDAYERLHPTST</sequence>
<proteinExistence type="predicted"/>
<evidence type="ECO:0000313" key="2">
    <source>
        <dbReference type="EMBL" id="MEU3783402.1"/>
    </source>
</evidence>
<name>A0ABV2ZLH3_9ACTN</name>
<accession>A0ABV2ZLH3</accession>
<dbReference type="Proteomes" id="UP001550739">
    <property type="component" value="Unassembled WGS sequence"/>
</dbReference>